<sequence>MLTALKKLLTRLSPKQSSISEAKTMSTILHIDTSVLGGYSVSRQLSAEIVARQKNAASRRHGDLP</sequence>
<gene>
    <name evidence="1" type="ORF">NCTC12120_04486</name>
</gene>
<dbReference type="Proteomes" id="UP000251197">
    <property type="component" value="Unassembled WGS sequence"/>
</dbReference>
<evidence type="ECO:0000313" key="1">
    <source>
        <dbReference type="EMBL" id="SQC91333.1"/>
    </source>
</evidence>
<proteinExistence type="predicted"/>
<evidence type="ECO:0000313" key="2">
    <source>
        <dbReference type="Proteomes" id="UP000251197"/>
    </source>
</evidence>
<protein>
    <submittedName>
        <fullName evidence="1">Uncharacterized protein</fullName>
    </submittedName>
</protein>
<dbReference type="EMBL" id="UAVU01000007">
    <property type="protein sequence ID" value="SQC91333.1"/>
    <property type="molecule type" value="Genomic_DNA"/>
</dbReference>
<dbReference type="AlphaFoldDB" id="A0A2X3J5L3"/>
<reference evidence="1 2" key="1">
    <citation type="submission" date="2018-06" db="EMBL/GenBank/DDBJ databases">
        <authorList>
            <consortium name="Pathogen Informatics"/>
            <person name="Doyle S."/>
        </authorList>
    </citation>
    <scope>NUCLEOTIDE SEQUENCE [LARGE SCALE GENOMIC DNA]</scope>
    <source>
        <strain evidence="1 2">NCTC12120</strain>
    </source>
</reference>
<accession>A0A2X3J5L3</accession>
<organism evidence="1 2">
    <name type="scientific">Cedecea neteri</name>
    <dbReference type="NCBI Taxonomy" id="158822"/>
    <lineage>
        <taxon>Bacteria</taxon>
        <taxon>Pseudomonadati</taxon>
        <taxon>Pseudomonadota</taxon>
        <taxon>Gammaproteobacteria</taxon>
        <taxon>Enterobacterales</taxon>
        <taxon>Enterobacteriaceae</taxon>
        <taxon>Cedecea</taxon>
    </lineage>
</organism>
<name>A0A2X3J5L3_9ENTR</name>